<gene>
    <name evidence="1" type="ORF">CDL12_16940</name>
</gene>
<evidence type="ECO:0000313" key="1">
    <source>
        <dbReference type="EMBL" id="PIN10472.1"/>
    </source>
</evidence>
<accession>A0A2G9GYY6</accession>
<organism evidence="1 2">
    <name type="scientific">Handroanthus impetiginosus</name>
    <dbReference type="NCBI Taxonomy" id="429701"/>
    <lineage>
        <taxon>Eukaryota</taxon>
        <taxon>Viridiplantae</taxon>
        <taxon>Streptophyta</taxon>
        <taxon>Embryophyta</taxon>
        <taxon>Tracheophyta</taxon>
        <taxon>Spermatophyta</taxon>
        <taxon>Magnoliopsida</taxon>
        <taxon>eudicotyledons</taxon>
        <taxon>Gunneridae</taxon>
        <taxon>Pentapetalae</taxon>
        <taxon>asterids</taxon>
        <taxon>lamiids</taxon>
        <taxon>Lamiales</taxon>
        <taxon>Bignoniaceae</taxon>
        <taxon>Crescentiina</taxon>
        <taxon>Tabebuia alliance</taxon>
        <taxon>Handroanthus</taxon>
    </lineage>
</organism>
<sequence length="70" mass="7834">MACLIDGLVFRSSAKYPKVLARPIICGPNSWYMSRARPKSPRLALKLKSSITLLDLMSLCTTHCSYSLCR</sequence>
<comment type="caution">
    <text evidence="1">The sequence shown here is derived from an EMBL/GenBank/DDBJ whole genome shotgun (WGS) entry which is preliminary data.</text>
</comment>
<dbReference type="Proteomes" id="UP000231279">
    <property type="component" value="Unassembled WGS sequence"/>
</dbReference>
<proteinExistence type="predicted"/>
<name>A0A2G9GYY6_9LAMI</name>
<reference evidence="2" key="1">
    <citation type="journal article" date="2018" name="Gigascience">
        <title>Genome assembly of the Pink Ipe (Handroanthus impetiginosus, Bignoniaceae), a highly valued, ecologically keystone Neotropical timber forest tree.</title>
        <authorList>
            <person name="Silva-Junior O.B."/>
            <person name="Grattapaglia D."/>
            <person name="Novaes E."/>
            <person name="Collevatti R.G."/>
        </authorList>
    </citation>
    <scope>NUCLEOTIDE SEQUENCE [LARGE SCALE GENOMIC DNA]</scope>
    <source>
        <strain evidence="2">cv. UFG-1</strain>
    </source>
</reference>
<keyword evidence="2" id="KW-1185">Reference proteome</keyword>
<dbReference type="AlphaFoldDB" id="A0A2G9GYY6"/>
<evidence type="ECO:0000313" key="2">
    <source>
        <dbReference type="Proteomes" id="UP000231279"/>
    </source>
</evidence>
<dbReference type="OrthoDB" id="10518002at2759"/>
<dbReference type="EMBL" id="NKXS01003214">
    <property type="protein sequence ID" value="PIN10472.1"/>
    <property type="molecule type" value="Genomic_DNA"/>
</dbReference>
<protein>
    <submittedName>
        <fullName evidence="1">Uncharacterized protein</fullName>
    </submittedName>
</protein>